<evidence type="ECO:0000313" key="3">
    <source>
        <dbReference type="Proteomes" id="UP001458415"/>
    </source>
</evidence>
<sequence>MSIGIACTADLPGETPSQNLSGTHTAMDKVKQCDEHFPYLATRADAYADPVNGRRADRSGTALQGNRM</sequence>
<evidence type="ECO:0000256" key="1">
    <source>
        <dbReference type="SAM" id="MobiDB-lite"/>
    </source>
</evidence>
<dbReference type="RefSeq" id="WP_086725033.1">
    <property type="nucleotide sequence ID" value="NZ_MUBM01000078.1"/>
</dbReference>
<feature type="region of interest" description="Disordered" evidence="1">
    <location>
        <begin position="1"/>
        <end position="22"/>
    </location>
</feature>
<name>A0ABV1W2Q9_9ACTN</name>
<organism evidence="2 3">
    <name type="scientific">Streptomyces carpinensis</name>
    <dbReference type="NCBI Taxonomy" id="66369"/>
    <lineage>
        <taxon>Bacteria</taxon>
        <taxon>Bacillati</taxon>
        <taxon>Actinomycetota</taxon>
        <taxon>Actinomycetes</taxon>
        <taxon>Kitasatosporales</taxon>
        <taxon>Streptomycetaceae</taxon>
        <taxon>Streptomyces</taxon>
    </lineage>
</organism>
<proteinExistence type="predicted"/>
<dbReference type="EMBL" id="JBEPCU010000181">
    <property type="protein sequence ID" value="MER6977988.1"/>
    <property type="molecule type" value="Genomic_DNA"/>
</dbReference>
<evidence type="ECO:0000313" key="2">
    <source>
        <dbReference type="EMBL" id="MER6977988.1"/>
    </source>
</evidence>
<protein>
    <submittedName>
        <fullName evidence="2">Uncharacterized protein</fullName>
    </submittedName>
</protein>
<accession>A0ABV1W2Q9</accession>
<reference evidence="2 3" key="1">
    <citation type="submission" date="2024-06" db="EMBL/GenBank/DDBJ databases">
        <title>The Natural Products Discovery Center: Release of the First 8490 Sequenced Strains for Exploring Actinobacteria Biosynthetic Diversity.</title>
        <authorList>
            <person name="Kalkreuter E."/>
            <person name="Kautsar S.A."/>
            <person name="Yang D."/>
            <person name="Bader C.D."/>
            <person name="Teijaro C.N."/>
            <person name="Fluegel L."/>
            <person name="Davis C.M."/>
            <person name="Simpson J.R."/>
            <person name="Lauterbach L."/>
            <person name="Steele A.D."/>
            <person name="Gui C."/>
            <person name="Meng S."/>
            <person name="Li G."/>
            <person name="Viehrig K."/>
            <person name="Ye F."/>
            <person name="Su P."/>
            <person name="Kiefer A.F."/>
            <person name="Nichols A."/>
            <person name="Cepeda A.J."/>
            <person name="Yan W."/>
            <person name="Fan B."/>
            <person name="Jiang Y."/>
            <person name="Adhikari A."/>
            <person name="Zheng C.-J."/>
            <person name="Schuster L."/>
            <person name="Cowan T.M."/>
            <person name="Smanski M.J."/>
            <person name="Chevrette M.G."/>
            <person name="De Carvalho L.P.S."/>
            <person name="Shen B."/>
        </authorList>
    </citation>
    <scope>NUCLEOTIDE SEQUENCE [LARGE SCALE GENOMIC DNA]</scope>
    <source>
        <strain evidence="2 3">NPDC000634</strain>
    </source>
</reference>
<keyword evidence="3" id="KW-1185">Reference proteome</keyword>
<comment type="caution">
    <text evidence="2">The sequence shown here is derived from an EMBL/GenBank/DDBJ whole genome shotgun (WGS) entry which is preliminary data.</text>
</comment>
<gene>
    <name evidence="2" type="ORF">ABT317_13415</name>
</gene>
<dbReference type="Proteomes" id="UP001458415">
    <property type="component" value="Unassembled WGS sequence"/>
</dbReference>